<keyword evidence="2 6" id="KW-0732">Signal</keyword>
<dbReference type="PANTHER" id="PTHR43108:SF8">
    <property type="entry name" value="SD21168P"/>
    <property type="match status" value="1"/>
</dbReference>
<keyword evidence="3" id="KW-0378">Hydrolase</keyword>
<evidence type="ECO:0000256" key="2">
    <source>
        <dbReference type="ARBA" id="ARBA00022729"/>
    </source>
</evidence>
<evidence type="ECO:0000256" key="6">
    <source>
        <dbReference type="SAM" id="SignalP"/>
    </source>
</evidence>
<feature type="domain" description="Sulfatase N-terminal" evidence="7">
    <location>
        <begin position="57"/>
        <end position="385"/>
    </location>
</feature>
<comment type="similarity">
    <text evidence="1">Belongs to the sulfatase family.</text>
</comment>
<dbReference type="Pfam" id="PF00884">
    <property type="entry name" value="Sulfatase"/>
    <property type="match status" value="1"/>
</dbReference>
<dbReference type="Proteomes" id="UP001277761">
    <property type="component" value="Unassembled WGS sequence"/>
</dbReference>
<dbReference type="PROSITE" id="PS00523">
    <property type="entry name" value="SULFATASE_1"/>
    <property type="match status" value="1"/>
</dbReference>
<dbReference type="InterPro" id="IPR024607">
    <property type="entry name" value="Sulfatase_CS"/>
</dbReference>
<evidence type="ECO:0000259" key="7">
    <source>
        <dbReference type="Pfam" id="PF00884"/>
    </source>
</evidence>
<dbReference type="InterPro" id="IPR012251">
    <property type="entry name" value="GlcNAc_6-SO4ase"/>
</dbReference>
<keyword evidence="9" id="KW-1185">Reference proteome</keyword>
<dbReference type="RefSeq" id="WP_319954412.1">
    <property type="nucleotide sequence ID" value="NZ_JAXAVX010000005.1"/>
</dbReference>
<proteinExistence type="inferred from homology"/>
<feature type="compositionally biased region" description="Low complexity" evidence="5">
    <location>
        <begin position="24"/>
        <end position="49"/>
    </location>
</feature>
<dbReference type="Gene3D" id="3.40.720.10">
    <property type="entry name" value="Alkaline Phosphatase, subunit A"/>
    <property type="match status" value="1"/>
</dbReference>
<protein>
    <submittedName>
        <fullName evidence="8">Sulfatase</fullName>
    </submittedName>
</protein>
<feature type="chain" id="PRO_5045764820" evidence="6">
    <location>
        <begin position="20"/>
        <end position="512"/>
    </location>
</feature>
<dbReference type="CDD" id="cd16147">
    <property type="entry name" value="G6S"/>
    <property type="match status" value="1"/>
</dbReference>
<evidence type="ECO:0000256" key="4">
    <source>
        <dbReference type="ARBA" id="ARBA00023180"/>
    </source>
</evidence>
<sequence length="512" mass="55042">MLLALGLAAPGRAAAPAAAGLGSALGGTLPAPSPGPDAASPAPGSTDSAPAPPDARPNVVFVLADDLSNDLLRFMPGVRALRRDGATLLRHVVTNSLCCPSRATILTGLLPHSSGIFRNTGADGGYTAFRERGLEARTFAPSIEAAGYRTALMGKYLNRYDPTRDDPPPGWTRWVGGGNGYRGFDYALNVDGQVVRHGSRPADYVTDVLAEEGDRFVTSSVQAGRPFLLTVSTYAPHAPFVPAPRDRHRFPRARAPRGPAFGVENRDAPRWLRDLPRLTARNVHTIDRKFRRRARAVQAVDRLLQRLRARLADLGVADRTYVVFTSDNGLHMGQHRLLSGKTTPFDSDIRVPMVVAGPGIAPGSAVDALTSHVDLAPTFAAMTGVGVTAPRTDGRSLLPVLRGRAPRDWRDAAVVEHRGGGGTAGDPDAQPPRAGAPPSYRALRTATTTYVEYDTGERELYGLARDPHQTRNVYGELSQRRRQQLHRRLRALRTCSGPACARGPRAPARRLP</sequence>
<dbReference type="EMBL" id="JAXAVX010000005">
    <property type="protein sequence ID" value="MDX8152257.1"/>
    <property type="molecule type" value="Genomic_DNA"/>
</dbReference>
<dbReference type="InterPro" id="IPR017850">
    <property type="entry name" value="Alkaline_phosphatase_core_sf"/>
</dbReference>
<accession>A0ABU4VK98</accession>
<dbReference type="InterPro" id="IPR000917">
    <property type="entry name" value="Sulfatase_N"/>
</dbReference>
<feature type="region of interest" description="Disordered" evidence="5">
    <location>
        <begin position="24"/>
        <end position="54"/>
    </location>
</feature>
<feature type="signal peptide" evidence="6">
    <location>
        <begin position="1"/>
        <end position="19"/>
    </location>
</feature>
<evidence type="ECO:0000256" key="1">
    <source>
        <dbReference type="ARBA" id="ARBA00008779"/>
    </source>
</evidence>
<name>A0ABU4VK98_9ACTN</name>
<evidence type="ECO:0000256" key="5">
    <source>
        <dbReference type="SAM" id="MobiDB-lite"/>
    </source>
</evidence>
<dbReference type="PANTHER" id="PTHR43108">
    <property type="entry name" value="N-ACETYLGLUCOSAMINE-6-SULFATASE FAMILY MEMBER"/>
    <property type="match status" value="1"/>
</dbReference>
<organism evidence="8 9">
    <name type="scientific">Patulibacter brassicae</name>
    <dbReference type="NCBI Taxonomy" id="1705717"/>
    <lineage>
        <taxon>Bacteria</taxon>
        <taxon>Bacillati</taxon>
        <taxon>Actinomycetota</taxon>
        <taxon>Thermoleophilia</taxon>
        <taxon>Solirubrobacterales</taxon>
        <taxon>Patulibacteraceae</taxon>
        <taxon>Patulibacter</taxon>
    </lineage>
</organism>
<dbReference type="SUPFAM" id="SSF53649">
    <property type="entry name" value="Alkaline phosphatase-like"/>
    <property type="match status" value="1"/>
</dbReference>
<reference evidence="8 9" key="1">
    <citation type="submission" date="2023-11" db="EMBL/GenBank/DDBJ databases">
        <authorList>
            <person name="Xu M."/>
            <person name="Jiang T."/>
        </authorList>
    </citation>
    <scope>NUCLEOTIDE SEQUENCE [LARGE SCALE GENOMIC DNA]</scope>
    <source>
        <strain evidence="8 9">SD</strain>
    </source>
</reference>
<comment type="caution">
    <text evidence="8">The sequence shown here is derived from an EMBL/GenBank/DDBJ whole genome shotgun (WGS) entry which is preliminary data.</text>
</comment>
<evidence type="ECO:0000313" key="8">
    <source>
        <dbReference type="EMBL" id="MDX8152257.1"/>
    </source>
</evidence>
<keyword evidence="4" id="KW-0325">Glycoprotein</keyword>
<dbReference type="PIRSF" id="PIRSF036666">
    <property type="entry name" value="G6S"/>
    <property type="match status" value="1"/>
</dbReference>
<evidence type="ECO:0000313" key="9">
    <source>
        <dbReference type="Proteomes" id="UP001277761"/>
    </source>
</evidence>
<feature type="region of interest" description="Disordered" evidence="5">
    <location>
        <begin position="417"/>
        <end position="439"/>
    </location>
</feature>
<gene>
    <name evidence="8" type="ORF">SK069_11670</name>
</gene>
<evidence type="ECO:0000256" key="3">
    <source>
        <dbReference type="ARBA" id="ARBA00022801"/>
    </source>
</evidence>